<keyword evidence="4" id="KW-0765">Sulfation</keyword>
<evidence type="ECO:0000313" key="12">
    <source>
        <dbReference type="Proteomes" id="UP000250572"/>
    </source>
</evidence>
<feature type="region of interest" description="Disordered" evidence="8">
    <location>
        <begin position="181"/>
        <end position="233"/>
    </location>
</feature>
<proteinExistence type="inferred from homology"/>
<comment type="subcellular location">
    <subcellularLocation>
        <location evidence="1 7">Secreted</location>
    </subcellularLocation>
</comment>
<keyword evidence="9" id="KW-0732">Signal</keyword>
<dbReference type="PANTHER" id="PTHR10786:SF0">
    <property type="entry name" value="CHOLECYSTOKININ"/>
    <property type="match status" value="1"/>
</dbReference>
<dbReference type="GO" id="GO:0007586">
    <property type="term" value="P:digestion"/>
    <property type="evidence" value="ECO:0007669"/>
    <property type="project" value="InterPro"/>
</dbReference>
<dbReference type="Pfam" id="PF00918">
    <property type="entry name" value="Gastrin"/>
    <property type="match status" value="1"/>
</dbReference>
<dbReference type="GO" id="GO:0005615">
    <property type="term" value="C:extracellular space"/>
    <property type="evidence" value="ECO:0007669"/>
    <property type="project" value="TreeGrafter"/>
</dbReference>
<gene>
    <name evidence="11" type="ORF">CCH79_00008531</name>
</gene>
<accession>A0A315UUT1</accession>
<feature type="chain" id="PRO_5016419091" description="Gastrin/cholecystokinin peptide hormone domain-containing protein" evidence="9">
    <location>
        <begin position="21"/>
        <end position="309"/>
    </location>
</feature>
<evidence type="ECO:0000259" key="10">
    <source>
        <dbReference type="Pfam" id="PF00918"/>
    </source>
</evidence>
<dbReference type="InterPro" id="IPR013152">
    <property type="entry name" value="Gastrin/cholecystokinin_CS"/>
</dbReference>
<sequence length="309" mass="33499">MTVGLCVCAVLAVLCSSCFGLPFSPQPVDEDQRYFSVPSKAVFEADAPIPGETHLRHRRSSPQLKPFSQTEEDADSRANLSELLERLISSRKGSVRRNSLAQKKGGGLDTKHRIADRDYIGWMDFGRRSAEEFEYASFIPLHLEISPMSTMKRNSWNPAADRSAAGPVPALPTRQQCGLFLGPRGLHGHAGANHGRVTPVPSHSIRPKRGPRPAQSPQRPQQGTGARCPASGHAQPLHLVQQVEVVDGHADSLALCRPRVPVTSFRMERAGLDARKLSYDGLLKSKPSEVVAAEAPGLVGEFGGVAGRR</sequence>
<keyword evidence="3" id="KW-0964">Secreted</keyword>
<keyword evidence="5" id="KW-0165">Cleavage on pair of basic residues</keyword>
<organism evidence="11 12">
    <name type="scientific">Gambusia affinis</name>
    <name type="common">Western mosquitofish</name>
    <name type="synonym">Heterandria affinis</name>
    <dbReference type="NCBI Taxonomy" id="33528"/>
    <lineage>
        <taxon>Eukaryota</taxon>
        <taxon>Metazoa</taxon>
        <taxon>Chordata</taxon>
        <taxon>Craniata</taxon>
        <taxon>Vertebrata</taxon>
        <taxon>Euteleostomi</taxon>
        <taxon>Actinopterygii</taxon>
        <taxon>Neopterygii</taxon>
        <taxon>Teleostei</taxon>
        <taxon>Neoteleostei</taxon>
        <taxon>Acanthomorphata</taxon>
        <taxon>Ovalentaria</taxon>
        <taxon>Atherinomorphae</taxon>
        <taxon>Cyprinodontiformes</taxon>
        <taxon>Poeciliidae</taxon>
        <taxon>Poeciliinae</taxon>
        <taxon>Gambusia</taxon>
    </lineage>
</organism>
<evidence type="ECO:0000256" key="1">
    <source>
        <dbReference type="ARBA" id="ARBA00004613"/>
    </source>
</evidence>
<protein>
    <recommendedName>
        <fullName evidence="10">Gastrin/cholecystokinin peptide hormone domain-containing protein</fullName>
    </recommendedName>
</protein>
<feature type="signal peptide" evidence="9">
    <location>
        <begin position="1"/>
        <end position="20"/>
    </location>
</feature>
<evidence type="ECO:0000256" key="7">
    <source>
        <dbReference type="RuleBase" id="RU004362"/>
    </source>
</evidence>
<dbReference type="GO" id="GO:0030424">
    <property type="term" value="C:axon"/>
    <property type="evidence" value="ECO:0007669"/>
    <property type="project" value="TreeGrafter"/>
</dbReference>
<evidence type="ECO:0000256" key="3">
    <source>
        <dbReference type="ARBA" id="ARBA00022525"/>
    </source>
</evidence>
<evidence type="ECO:0000256" key="8">
    <source>
        <dbReference type="SAM" id="MobiDB-lite"/>
    </source>
</evidence>
<keyword evidence="12" id="KW-1185">Reference proteome</keyword>
<dbReference type="PROSITE" id="PS00259">
    <property type="entry name" value="GASTRIN"/>
    <property type="match status" value="1"/>
</dbReference>
<keyword evidence="6" id="KW-0027">Amidation</keyword>
<evidence type="ECO:0000256" key="6">
    <source>
        <dbReference type="ARBA" id="ARBA00022815"/>
    </source>
</evidence>
<evidence type="ECO:0000256" key="2">
    <source>
        <dbReference type="ARBA" id="ARBA00006273"/>
    </source>
</evidence>
<dbReference type="Proteomes" id="UP000250572">
    <property type="component" value="Unassembled WGS sequence"/>
</dbReference>
<dbReference type="PANTHER" id="PTHR10786">
    <property type="entry name" value="CHOLECYSTOKININ"/>
    <property type="match status" value="1"/>
</dbReference>
<dbReference type="EMBL" id="NHOQ01002708">
    <property type="protein sequence ID" value="PWA15418.1"/>
    <property type="molecule type" value="Genomic_DNA"/>
</dbReference>
<feature type="domain" description="Gastrin/cholecystokinin peptide hormone" evidence="10">
    <location>
        <begin position="4"/>
        <end position="137"/>
    </location>
</feature>
<dbReference type="GO" id="GO:0005184">
    <property type="term" value="F:neuropeptide hormone activity"/>
    <property type="evidence" value="ECO:0007669"/>
    <property type="project" value="InterPro"/>
</dbReference>
<evidence type="ECO:0000256" key="5">
    <source>
        <dbReference type="ARBA" id="ARBA00022685"/>
    </source>
</evidence>
<comment type="caution">
    <text evidence="11">The sequence shown here is derived from an EMBL/GenBank/DDBJ whole genome shotgun (WGS) entry which is preliminary data.</text>
</comment>
<dbReference type="InterPro" id="IPR001651">
    <property type="entry name" value="Gastrin/CCK"/>
</dbReference>
<dbReference type="AlphaFoldDB" id="A0A315UUT1"/>
<evidence type="ECO:0000313" key="11">
    <source>
        <dbReference type="EMBL" id="PWA15418.1"/>
    </source>
</evidence>
<dbReference type="STRING" id="33528.ENSGAFP00000027653"/>
<name>A0A315UUT1_GAMAF</name>
<evidence type="ECO:0000256" key="9">
    <source>
        <dbReference type="SAM" id="SignalP"/>
    </source>
</evidence>
<dbReference type="InterPro" id="IPR015499">
    <property type="entry name" value="CCK-like"/>
</dbReference>
<evidence type="ECO:0000256" key="4">
    <source>
        <dbReference type="ARBA" id="ARBA00022641"/>
    </source>
</evidence>
<feature type="region of interest" description="Disordered" evidence="8">
    <location>
        <begin position="51"/>
        <end position="76"/>
    </location>
</feature>
<feature type="compositionally biased region" description="Low complexity" evidence="8">
    <location>
        <begin position="212"/>
        <end position="222"/>
    </location>
</feature>
<reference evidence="11 12" key="1">
    <citation type="journal article" date="2018" name="G3 (Bethesda)">
        <title>A High-Quality Reference Genome for the Invasive Mosquitofish Gambusia affinis Using a Chicago Library.</title>
        <authorList>
            <person name="Hoffberg S.L."/>
            <person name="Troendle N.J."/>
            <person name="Glenn T.C."/>
            <person name="Mahmud O."/>
            <person name="Louha S."/>
            <person name="Chalopin D."/>
            <person name="Bennetzen J.L."/>
            <person name="Mauricio R."/>
        </authorList>
    </citation>
    <scope>NUCLEOTIDE SEQUENCE [LARGE SCALE GENOMIC DNA]</scope>
    <source>
        <strain evidence="11">NE01/NJP1002.9</strain>
        <tissue evidence="11">Muscle</tissue>
    </source>
</reference>
<comment type="similarity">
    <text evidence="2 7">Belongs to the gastrin/cholecystokinin family.</text>
</comment>